<accession>A0A674MWJ1</accession>
<dbReference type="Ensembl" id="ENSTRUT00000064410.1">
    <property type="protein sequence ID" value="ENSTRUP00000065333.1"/>
    <property type="gene ID" value="ENSTRUG00000011257.3"/>
</dbReference>
<dbReference type="OrthoDB" id="676979at2759"/>
<dbReference type="SUPFAM" id="SSF52058">
    <property type="entry name" value="L domain-like"/>
    <property type="match status" value="1"/>
</dbReference>
<feature type="region of interest" description="Disordered" evidence="1">
    <location>
        <begin position="598"/>
        <end position="620"/>
    </location>
</feature>
<dbReference type="InterPro" id="IPR032675">
    <property type="entry name" value="LRR_dom_sf"/>
</dbReference>
<keyword evidence="3" id="KW-1185">Reference proteome</keyword>
<dbReference type="Proteomes" id="UP000005226">
    <property type="component" value="Chromosome 9"/>
</dbReference>
<dbReference type="InterPro" id="IPR040091">
    <property type="entry name" value="LRRC56"/>
</dbReference>
<proteinExistence type="predicted"/>
<reference evidence="2" key="3">
    <citation type="submission" date="2025-09" db="UniProtKB">
        <authorList>
            <consortium name="Ensembl"/>
        </authorList>
    </citation>
    <scope>IDENTIFICATION</scope>
</reference>
<dbReference type="KEGG" id="tru:115250964"/>
<dbReference type="InterPro" id="IPR001611">
    <property type="entry name" value="Leu-rich_rpt"/>
</dbReference>
<feature type="region of interest" description="Disordered" evidence="1">
    <location>
        <begin position="425"/>
        <end position="448"/>
    </location>
</feature>
<sequence>MSSCYERVLQEVRPLTARAMVAGLSGPIQPTPVPVPCDIYESDVELLYLSRKKLEQLCGTEDLSHVTLLQICVDTQENTLGNFGVYLPKLLQLRMTNSVIKSMRDLGTALYHLQVLWMTRCSLRDLSGVSNFSSLKELYLAYNSISELSQVGMLENLQLLDLEGNDVDDLVQVQYLGLCGKLQTLILEGNPVCARPNPTATQTAGYSYRAAVRELVPQLCYLDNLSLEESERHSSSTMGEDWVVLQTAIKDSKFLRAAAVGDETMEISYPGSRGLSAGHLFSPSFVWPHHSADSRPTTGSRPSSAIRPGPLPPVGPRPGAGNTKLCGNPVRALRARREKLRTAPSRSTFSPRDLPIHIPEHTYDIEELDGERDDVLAELRAWREHHSRRVESIKAERAPQILTIQHKNEEEETDCFEDEFPALMDENSGEESEEKKQSNTEETSSPDSCFEFRSLDLRHKVAALPAITQRSQSGETVLCPSPPLSTSRATGNRKQSGFREHRLRPGLKTSLPDIKGVGHFSETVKASEVPDLRRQQFQKLPRISVPCQTLPALIPHPPSTRRADMVLSSSAQTRLPTTEIANILASPTVTRPRTARAALQKHHLHRSLQPCRGSPQTNTH</sequence>
<feature type="region of interest" description="Disordered" evidence="1">
    <location>
        <begin position="473"/>
        <end position="498"/>
    </location>
</feature>
<protein>
    <submittedName>
        <fullName evidence="2">Leucine rich repeat containing 56</fullName>
    </submittedName>
</protein>
<dbReference type="RefSeq" id="XP_029697159.1">
    <property type="nucleotide sequence ID" value="XM_029841299.1"/>
</dbReference>
<evidence type="ECO:0000313" key="2">
    <source>
        <dbReference type="Ensembl" id="ENSTRUP00000065333.1"/>
    </source>
</evidence>
<dbReference type="RefSeq" id="XP_029697158.1">
    <property type="nucleotide sequence ID" value="XM_029841298.1"/>
</dbReference>
<name>A0A674MWJ1_TAKRU</name>
<gene>
    <name evidence="2" type="primary">lrrc56</name>
</gene>
<reference evidence="2" key="2">
    <citation type="submission" date="2025-08" db="UniProtKB">
        <authorList>
            <consortium name="Ensembl"/>
        </authorList>
    </citation>
    <scope>IDENTIFICATION</scope>
</reference>
<feature type="compositionally biased region" description="Polar residues" evidence="1">
    <location>
        <begin position="294"/>
        <end position="303"/>
    </location>
</feature>
<dbReference type="GeneTree" id="ENSGT00390000001545"/>
<feature type="region of interest" description="Disordered" evidence="1">
    <location>
        <begin position="290"/>
        <end position="327"/>
    </location>
</feature>
<dbReference type="OMA" id="CGTHDLS"/>
<reference evidence="2 3" key="1">
    <citation type="journal article" date="2011" name="Genome Biol. Evol.">
        <title>Integration of the genetic map and genome assembly of fugu facilitates insights into distinct features of genome evolution in teleosts and mammals.</title>
        <authorList>
            <person name="Kai W."/>
            <person name="Kikuchi K."/>
            <person name="Tohari S."/>
            <person name="Chew A.K."/>
            <person name="Tay A."/>
            <person name="Fujiwara A."/>
            <person name="Hosoya S."/>
            <person name="Suetake H."/>
            <person name="Naruse K."/>
            <person name="Brenner S."/>
            <person name="Suzuki Y."/>
            <person name="Venkatesh B."/>
        </authorList>
    </citation>
    <scope>NUCLEOTIDE SEQUENCE [LARGE SCALE GENOMIC DNA]</scope>
</reference>
<evidence type="ECO:0000313" key="3">
    <source>
        <dbReference type="Proteomes" id="UP000005226"/>
    </source>
</evidence>
<organism evidence="2 3">
    <name type="scientific">Takifugu rubripes</name>
    <name type="common">Japanese pufferfish</name>
    <name type="synonym">Fugu rubripes</name>
    <dbReference type="NCBI Taxonomy" id="31033"/>
    <lineage>
        <taxon>Eukaryota</taxon>
        <taxon>Metazoa</taxon>
        <taxon>Chordata</taxon>
        <taxon>Craniata</taxon>
        <taxon>Vertebrata</taxon>
        <taxon>Euteleostomi</taxon>
        <taxon>Actinopterygii</taxon>
        <taxon>Neopterygii</taxon>
        <taxon>Teleostei</taxon>
        <taxon>Neoteleostei</taxon>
        <taxon>Acanthomorphata</taxon>
        <taxon>Eupercaria</taxon>
        <taxon>Tetraodontiformes</taxon>
        <taxon>Tetradontoidea</taxon>
        <taxon>Tetraodontidae</taxon>
        <taxon>Takifugu</taxon>
    </lineage>
</organism>
<dbReference type="PANTHER" id="PTHR22708:SF0">
    <property type="entry name" value="LEUCINE-RICH REPEAT-CONTAINING PROTEIN 56"/>
    <property type="match status" value="1"/>
</dbReference>
<dbReference type="PANTHER" id="PTHR22708">
    <property type="entry name" value="LEUCINE-RICH REPEAT-CONTAINING PROTEIN 56"/>
    <property type="match status" value="1"/>
</dbReference>
<dbReference type="AlphaFoldDB" id="A0A674MWJ1"/>
<evidence type="ECO:0000256" key="1">
    <source>
        <dbReference type="SAM" id="MobiDB-lite"/>
    </source>
</evidence>
<dbReference type="InParanoid" id="A0A674MWJ1"/>
<dbReference type="GeneID" id="115250964"/>
<dbReference type="PROSITE" id="PS51450">
    <property type="entry name" value="LRR"/>
    <property type="match status" value="1"/>
</dbReference>
<dbReference type="CTD" id="115399"/>
<feature type="compositionally biased region" description="Polar residues" evidence="1">
    <location>
        <begin position="484"/>
        <end position="495"/>
    </location>
</feature>
<dbReference type="Gene3D" id="3.80.10.10">
    <property type="entry name" value="Ribonuclease Inhibitor"/>
    <property type="match status" value="1"/>
</dbReference>